<dbReference type="InterPro" id="IPR003594">
    <property type="entry name" value="HATPase_dom"/>
</dbReference>
<dbReference type="AlphaFoldDB" id="A0A0P7ZLM9"/>
<name>A0A0P7ZLM9_9CYAN</name>
<evidence type="ECO:0000313" key="3">
    <source>
        <dbReference type="EMBL" id="KPQ33766.1"/>
    </source>
</evidence>
<keyword evidence="3" id="KW-0808">Transferase</keyword>
<dbReference type="PATRIC" id="fig|1666911.3.peg.1238"/>
<dbReference type="PANTHER" id="PTHR35526:SF3">
    <property type="entry name" value="ANTI-SIGMA-F FACTOR RSBW"/>
    <property type="match status" value="1"/>
</dbReference>
<evidence type="ECO:0000256" key="1">
    <source>
        <dbReference type="ARBA" id="ARBA00022527"/>
    </source>
</evidence>
<dbReference type="Pfam" id="PF13581">
    <property type="entry name" value="HATPase_c_2"/>
    <property type="match status" value="1"/>
</dbReference>
<dbReference type="SUPFAM" id="SSF55874">
    <property type="entry name" value="ATPase domain of HSP90 chaperone/DNA topoisomerase II/histidine kinase"/>
    <property type="match status" value="1"/>
</dbReference>
<dbReference type="InterPro" id="IPR050267">
    <property type="entry name" value="Anti-sigma-factor_SerPK"/>
</dbReference>
<accession>A0A0P7ZLM9</accession>
<keyword evidence="1" id="KW-0723">Serine/threonine-protein kinase</keyword>
<keyword evidence="3" id="KW-0418">Kinase</keyword>
<organism evidence="3 4">
    <name type="scientific">Phormidesmis priestleyi Ana</name>
    <dbReference type="NCBI Taxonomy" id="1666911"/>
    <lineage>
        <taxon>Bacteria</taxon>
        <taxon>Bacillati</taxon>
        <taxon>Cyanobacteriota</taxon>
        <taxon>Cyanophyceae</taxon>
        <taxon>Leptolyngbyales</taxon>
        <taxon>Leptolyngbyaceae</taxon>
        <taxon>Phormidesmis</taxon>
    </lineage>
</organism>
<dbReference type="Proteomes" id="UP000050465">
    <property type="component" value="Unassembled WGS sequence"/>
</dbReference>
<proteinExistence type="predicted"/>
<dbReference type="EMBL" id="LJZR01000027">
    <property type="protein sequence ID" value="KPQ33766.1"/>
    <property type="molecule type" value="Genomic_DNA"/>
</dbReference>
<feature type="domain" description="Histidine kinase/HSP90-like ATPase" evidence="2">
    <location>
        <begin position="10"/>
        <end position="125"/>
    </location>
</feature>
<sequence length="160" mass="18458">MLKRAQLSVSSRLEELSTVQQWFHTQIAILAAQAPWINEQFDQLNLALAEGFTNAVRHAHTGLPSSTPVEIELLVELQQIEIRIFDQGDRFDPNSLQEPQPGSLREGGYGWFLLRRLADQVTYEYIGDYTETDKKEKEERSFSPKRQRNCLRIVKTARVV</sequence>
<evidence type="ECO:0000313" key="4">
    <source>
        <dbReference type="Proteomes" id="UP000050465"/>
    </source>
</evidence>
<dbReference type="STRING" id="1666911.HLUCCA11_17295"/>
<reference evidence="3 4" key="1">
    <citation type="submission" date="2015-09" db="EMBL/GenBank/DDBJ databases">
        <title>Identification and resolution of microdiversity through metagenomic sequencing of parallel consortia.</title>
        <authorList>
            <person name="Nelson W.C."/>
            <person name="Romine M.F."/>
            <person name="Lindemann S.R."/>
        </authorList>
    </citation>
    <scope>NUCLEOTIDE SEQUENCE [LARGE SCALE GENOMIC DNA]</scope>
    <source>
        <strain evidence="3">Ana</strain>
    </source>
</reference>
<dbReference type="GO" id="GO:0004674">
    <property type="term" value="F:protein serine/threonine kinase activity"/>
    <property type="evidence" value="ECO:0007669"/>
    <property type="project" value="UniProtKB-KW"/>
</dbReference>
<gene>
    <name evidence="3" type="primary">rsbW-2</name>
    <name evidence="3" type="ORF">HLUCCA11_17295</name>
</gene>
<dbReference type="EC" id="2.7.11.1" evidence="3"/>
<evidence type="ECO:0000259" key="2">
    <source>
        <dbReference type="Pfam" id="PF13581"/>
    </source>
</evidence>
<dbReference type="Gene3D" id="3.30.565.10">
    <property type="entry name" value="Histidine kinase-like ATPase, C-terminal domain"/>
    <property type="match status" value="1"/>
</dbReference>
<dbReference type="PANTHER" id="PTHR35526">
    <property type="entry name" value="ANTI-SIGMA-F FACTOR RSBW-RELATED"/>
    <property type="match status" value="1"/>
</dbReference>
<protein>
    <submittedName>
        <fullName evidence="3">Serine/threonine-protein kinase RsbW</fullName>
        <ecNumber evidence="3">2.7.11.1</ecNumber>
    </submittedName>
</protein>
<dbReference type="CDD" id="cd16936">
    <property type="entry name" value="HATPase_RsbW-like"/>
    <property type="match status" value="1"/>
</dbReference>
<dbReference type="InterPro" id="IPR036890">
    <property type="entry name" value="HATPase_C_sf"/>
</dbReference>
<comment type="caution">
    <text evidence="3">The sequence shown here is derived from an EMBL/GenBank/DDBJ whole genome shotgun (WGS) entry which is preliminary data.</text>
</comment>